<gene>
    <name evidence="2" type="ORF">EAH76_22840</name>
</gene>
<dbReference type="OrthoDB" id="117186at2"/>
<dbReference type="Proteomes" id="UP000319931">
    <property type="component" value="Unassembled WGS sequence"/>
</dbReference>
<dbReference type="Gene3D" id="3.10.450.50">
    <property type="match status" value="1"/>
</dbReference>
<dbReference type="RefSeq" id="WP_140852582.1">
    <property type="nucleotide sequence ID" value="NZ_RCZC01000012.1"/>
</dbReference>
<dbReference type="Pfam" id="PF14534">
    <property type="entry name" value="DUF4440"/>
    <property type="match status" value="1"/>
</dbReference>
<evidence type="ECO:0000259" key="1">
    <source>
        <dbReference type="Pfam" id="PF14534"/>
    </source>
</evidence>
<organism evidence="2 3">
    <name type="scientific">Sphingomonas glacialis</name>
    <dbReference type="NCBI Taxonomy" id="658225"/>
    <lineage>
        <taxon>Bacteria</taxon>
        <taxon>Pseudomonadati</taxon>
        <taxon>Pseudomonadota</taxon>
        <taxon>Alphaproteobacteria</taxon>
        <taxon>Sphingomonadales</taxon>
        <taxon>Sphingomonadaceae</taxon>
        <taxon>Sphingomonas</taxon>
    </lineage>
</organism>
<dbReference type="InterPro" id="IPR032710">
    <property type="entry name" value="NTF2-like_dom_sf"/>
</dbReference>
<name>A0A502FCH1_9SPHN</name>
<sequence>MPLILALLLAAQMSSQTTPVQPIVKGTGLPPPGTEEAQVMAPVNALLAGIAARDAAAIGQTLRSDATATAVAEQADGTRKITHSSREQLLARFAPGPERYDERLSDAAVEVDGDIAMVWSPYTFRIDGKLHHCGYDHFDLVREGGSWKIQNLTWSSRTTGCEG</sequence>
<reference evidence="2 3" key="1">
    <citation type="journal article" date="2019" name="Environ. Microbiol.">
        <title>Species interactions and distinct microbial communities in high Arctic permafrost affected cryosols are associated with the CH4 and CO2 gas fluxes.</title>
        <authorList>
            <person name="Altshuler I."/>
            <person name="Hamel J."/>
            <person name="Turney S."/>
            <person name="Magnuson E."/>
            <person name="Levesque R."/>
            <person name="Greer C."/>
            <person name="Whyte L.G."/>
        </authorList>
    </citation>
    <scope>NUCLEOTIDE SEQUENCE [LARGE SCALE GENOMIC DNA]</scope>
    <source>
        <strain evidence="2 3">E6.1</strain>
    </source>
</reference>
<proteinExistence type="predicted"/>
<dbReference type="InterPro" id="IPR027843">
    <property type="entry name" value="DUF4440"/>
</dbReference>
<dbReference type="EMBL" id="RCZC01000012">
    <property type="protein sequence ID" value="TPG46999.1"/>
    <property type="molecule type" value="Genomic_DNA"/>
</dbReference>
<protein>
    <submittedName>
        <fullName evidence="2">DUF4440 domain-containing protein</fullName>
    </submittedName>
</protein>
<accession>A0A502FCH1</accession>
<dbReference type="SUPFAM" id="SSF54427">
    <property type="entry name" value="NTF2-like"/>
    <property type="match status" value="1"/>
</dbReference>
<feature type="domain" description="DUF4440" evidence="1">
    <location>
        <begin position="43"/>
        <end position="149"/>
    </location>
</feature>
<evidence type="ECO:0000313" key="2">
    <source>
        <dbReference type="EMBL" id="TPG46999.1"/>
    </source>
</evidence>
<evidence type="ECO:0000313" key="3">
    <source>
        <dbReference type="Proteomes" id="UP000319931"/>
    </source>
</evidence>
<keyword evidence="3" id="KW-1185">Reference proteome</keyword>
<comment type="caution">
    <text evidence="2">The sequence shown here is derived from an EMBL/GenBank/DDBJ whole genome shotgun (WGS) entry which is preliminary data.</text>
</comment>
<dbReference type="AlphaFoldDB" id="A0A502FCH1"/>